<comment type="similarity">
    <text evidence="1">Belongs to the sigma-70 factor family. ECF subfamily.</text>
</comment>
<feature type="domain" description="RNA polymerase sigma-70 region 2" evidence="6">
    <location>
        <begin position="9"/>
        <end position="69"/>
    </location>
</feature>
<evidence type="ECO:0000256" key="2">
    <source>
        <dbReference type="ARBA" id="ARBA00023015"/>
    </source>
</evidence>
<dbReference type="Gene3D" id="1.10.1740.10">
    <property type="match status" value="1"/>
</dbReference>
<protein>
    <submittedName>
        <fullName evidence="8">RNA polymerase sigma-70 factor, ECF subfamily</fullName>
    </submittedName>
</protein>
<reference evidence="8 9" key="1">
    <citation type="submission" date="2016-10" db="EMBL/GenBank/DDBJ databases">
        <authorList>
            <person name="de Groot N.N."/>
        </authorList>
    </citation>
    <scope>NUCLEOTIDE SEQUENCE [LARGE SCALE GENOMIC DNA]</scope>
    <source>
        <strain evidence="8 9">YAD2003</strain>
    </source>
</reference>
<keyword evidence="2" id="KW-0805">Transcription regulation</keyword>
<evidence type="ECO:0000256" key="1">
    <source>
        <dbReference type="ARBA" id="ARBA00010641"/>
    </source>
</evidence>
<dbReference type="InterPro" id="IPR014284">
    <property type="entry name" value="RNA_pol_sigma-70_dom"/>
</dbReference>
<dbReference type="SUPFAM" id="SSF88946">
    <property type="entry name" value="Sigma2 domain of RNA polymerase sigma factors"/>
    <property type="match status" value="1"/>
</dbReference>
<keyword evidence="3" id="KW-0731">Sigma factor</keyword>
<dbReference type="RefSeq" id="WP_037272803.1">
    <property type="nucleotide sequence ID" value="NZ_FNWV01000012.1"/>
</dbReference>
<dbReference type="InterPro" id="IPR013324">
    <property type="entry name" value="RNA_pol_sigma_r3/r4-like"/>
</dbReference>
<name>A0A1H6L3S6_RUMFL</name>
<dbReference type="GeneID" id="42539385"/>
<dbReference type="Proteomes" id="UP000183190">
    <property type="component" value="Unassembled WGS sequence"/>
</dbReference>
<feature type="domain" description="RNA polymerase sigma-70 region 4" evidence="7">
    <location>
        <begin position="96"/>
        <end position="145"/>
    </location>
</feature>
<dbReference type="NCBIfam" id="TIGR02937">
    <property type="entry name" value="sigma70-ECF"/>
    <property type="match status" value="1"/>
</dbReference>
<dbReference type="PANTHER" id="PTHR43133">
    <property type="entry name" value="RNA POLYMERASE ECF-TYPE SIGMA FACTO"/>
    <property type="match status" value="1"/>
</dbReference>
<sequence length="152" mass="17881">MSVDIKDQYDKIFRYCYYKIHDRDKAEDLTQETFLRFLESSHYHDMGKELHYLYTIAGNLCADAYHRKKTEELSEDMSDGKDYEDFILTNVALGNAIKKLTAEEQEIILLRYVNEVPIGVLSELYGVSRFKMSRMIKQILTRLKKDFKGSEG</sequence>
<dbReference type="InterPro" id="IPR039425">
    <property type="entry name" value="RNA_pol_sigma-70-like"/>
</dbReference>
<evidence type="ECO:0000259" key="6">
    <source>
        <dbReference type="Pfam" id="PF04542"/>
    </source>
</evidence>
<dbReference type="InterPro" id="IPR013325">
    <property type="entry name" value="RNA_pol_sigma_r2"/>
</dbReference>
<evidence type="ECO:0000256" key="5">
    <source>
        <dbReference type="ARBA" id="ARBA00023163"/>
    </source>
</evidence>
<dbReference type="EMBL" id="FNWV01000012">
    <property type="protein sequence ID" value="SEH78907.1"/>
    <property type="molecule type" value="Genomic_DNA"/>
</dbReference>
<dbReference type="InterPro" id="IPR007630">
    <property type="entry name" value="RNA_pol_sigma70_r4"/>
</dbReference>
<evidence type="ECO:0000259" key="7">
    <source>
        <dbReference type="Pfam" id="PF04545"/>
    </source>
</evidence>
<dbReference type="OrthoDB" id="1692185at2"/>
<keyword evidence="5" id="KW-0804">Transcription</keyword>
<dbReference type="InterPro" id="IPR007627">
    <property type="entry name" value="RNA_pol_sigma70_r2"/>
</dbReference>
<evidence type="ECO:0000256" key="4">
    <source>
        <dbReference type="ARBA" id="ARBA00023125"/>
    </source>
</evidence>
<dbReference type="Pfam" id="PF04545">
    <property type="entry name" value="Sigma70_r4"/>
    <property type="match status" value="1"/>
</dbReference>
<evidence type="ECO:0000256" key="3">
    <source>
        <dbReference type="ARBA" id="ARBA00023082"/>
    </source>
</evidence>
<keyword evidence="4" id="KW-0238">DNA-binding</keyword>
<evidence type="ECO:0000313" key="8">
    <source>
        <dbReference type="EMBL" id="SEH78907.1"/>
    </source>
</evidence>
<dbReference type="AlphaFoldDB" id="A0A1H6L3S6"/>
<accession>A0A1H6L3S6</accession>
<gene>
    <name evidence="8" type="ORF">SAMN02910265_02700</name>
</gene>
<dbReference type="GO" id="GO:0016987">
    <property type="term" value="F:sigma factor activity"/>
    <property type="evidence" value="ECO:0007669"/>
    <property type="project" value="UniProtKB-KW"/>
</dbReference>
<organism evidence="8 9">
    <name type="scientific">Ruminococcus flavefaciens</name>
    <dbReference type="NCBI Taxonomy" id="1265"/>
    <lineage>
        <taxon>Bacteria</taxon>
        <taxon>Bacillati</taxon>
        <taxon>Bacillota</taxon>
        <taxon>Clostridia</taxon>
        <taxon>Eubacteriales</taxon>
        <taxon>Oscillospiraceae</taxon>
        <taxon>Ruminococcus</taxon>
    </lineage>
</organism>
<dbReference type="SUPFAM" id="SSF88659">
    <property type="entry name" value="Sigma3 and sigma4 domains of RNA polymerase sigma factors"/>
    <property type="match status" value="1"/>
</dbReference>
<dbReference type="Pfam" id="PF04542">
    <property type="entry name" value="Sigma70_r2"/>
    <property type="match status" value="1"/>
</dbReference>
<dbReference type="GO" id="GO:0006352">
    <property type="term" value="P:DNA-templated transcription initiation"/>
    <property type="evidence" value="ECO:0007669"/>
    <property type="project" value="InterPro"/>
</dbReference>
<dbReference type="PANTHER" id="PTHR43133:SF8">
    <property type="entry name" value="RNA POLYMERASE SIGMA FACTOR HI_1459-RELATED"/>
    <property type="match status" value="1"/>
</dbReference>
<proteinExistence type="inferred from homology"/>
<dbReference type="GO" id="GO:0003677">
    <property type="term" value="F:DNA binding"/>
    <property type="evidence" value="ECO:0007669"/>
    <property type="project" value="UniProtKB-KW"/>
</dbReference>
<evidence type="ECO:0000313" key="9">
    <source>
        <dbReference type="Proteomes" id="UP000183190"/>
    </source>
</evidence>